<dbReference type="SUPFAM" id="SSF69279">
    <property type="entry name" value="Phage tail proteins"/>
    <property type="match status" value="1"/>
</dbReference>
<dbReference type="OrthoDB" id="95423at2"/>
<gene>
    <name evidence="1" type="ORF">SAMN05446037_100515</name>
</gene>
<reference evidence="1 2" key="1">
    <citation type="submission" date="2017-06" db="EMBL/GenBank/DDBJ databases">
        <authorList>
            <person name="Kim H.J."/>
            <person name="Triplett B.A."/>
        </authorList>
    </citation>
    <scope>NUCLEOTIDE SEQUENCE [LARGE SCALE GENOMIC DNA]</scope>
    <source>
        <strain evidence="1 2">SCA</strain>
    </source>
</reference>
<sequence>MREANIIIEPYQFIDLLELHIQKKVNQHATVKIVGHISEELEDKYAEMTRSNEWITIKALDEEETNILFKGLIKTVAVKTENQVRTLEIEAISGSYLMDIHEKTCTFQNEKQTYGSIMNTVKNRYGDGSGVFMTVGEKSQTGTIIVQYRETDWNFAKRLASHFNSYLVPEYAIDGAKIYFGRPNKNELEHIKAIAYSIKKDVGEYMNKTEYKVKEIRENDALYYCVQSREIYDLCIPVEFKNRKLYIYEINSRLEAGEIMHYYTLKSEGGFKFKKEYNEKLIGASLDARILDITKDIVKVHILVDAKQDVSIAKWFPYSTVYSSPDGTGWYCMPEKGDTVRVYFPDEKEKNAFVISAVHKETSHAGRRSDPSVKCLSTKYGKHIILSPGAIEIKNSDDLYIKLFDDGGIEIYSDKDIKMFAKENIEITSEEAEITMQAGESVNLKQGETTVVIEENITFNGGQVRLQEEN</sequence>
<protein>
    <submittedName>
        <fullName evidence="1">Phage late control gene D protein (GPD)</fullName>
    </submittedName>
</protein>
<dbReference type="EMBL" id="FZOJ01000005">
    <property type="protein sequence ID" value="SNS15327.1"/>
    <property type="molecule type" value="Genomic_DNA"/>
</dbReference>
<keyword evidence="2" id="KW-1185">Reference proteome</keyword>
<name>A0A239C502_9FIRM</name>
<dbReference type="Gene3D" id="3.55.50.10">
    <property type="entry name" value="Baseplate protein-like domains"/>
    <property type="match status" value="1"/>
</dbReference>
<evidence type="ECO:0000313" key="2">
    <source>
        <dbReference type="Proteomes" id="UP000198304"/>
    </source>
</evidence>
<proteinExistence type="predicted"/>
<dbReference type="AlphaFoldDB" id="A0A239C502"/>
<organism evidence="1 2">
    <name type="scientific">Anaerovirgula multivorans</name>
    <dbReference type="NCBI Taxonomy" id="312168"/>
    <lineage>
        <taxon>Bacteria</taxon>
        <taxon>Bacillati</taxon>
        <taxon>Bacillota</taxon>
        <taxon>Clostridia</taxon>
        <taxon>Peptostreptococcales</taxon>
        <taxon>Natronincolaceae</taxon>
        <taxon>Anaerovirgula</taxon>
    </lineage>
</organism>
<evidence type="ECO:0000313" key="1">
    <source>
        <dbReference type="EMBL" id="SNS15327.1"/>
    </source>
</evidence>
<accession>A0A239C502</accession>
<dbReference type="RefSeq" id="WP_089282075.1">
    <property type="nucleotide sequence ID" value="NZ_FZOJ01000005.1"/>
</dbReference>
<dbReference type="Proteomes" id="UP000198304">
    <property type="component" value="Unassembled WGS sequence"/>
</dbReference>